<dbReference type="Gene3D" id="3.40.50.720">
    <property type="entry name" value="NAD(P)-binding Rossmann-like Domain"/>
    <property type="match status" value="1"/>
</dbReference>
<evidence type="ECO:0000256" key="1">
    <source>
        <dbReference type="ARBA" id="ARBA00007637"/>
    </source>
</evidence>
<organism evidence="5 6">
    <name type="scientific">Lysinibacillus parviboronicapiens</name>
    <dbReference type="NCBI Taxonomy" id="436516"/>
    <lineage>
        <taxon>Bacteria</taxon>
        <taxon>Bacillati</taxon>
        <taxon>Bacillota</taxon>
        <taxon>Bacilli</taxon>
        <taxon>Bacillales</taxon>
        <taxon>Bacillaceae</taxon>
        <taxon>Lysinibacillus</taxon>
    </lineage>
</organism>
<dbReference type="EMBL" id="JBEPSB010000001">
    <property type="protein sequence ID" value="MET4558869.1"/>
    <property type="molecule type" value="Genomic_DNA"/>
</dbReference>
<accession>A0ABV2PD69</accession>
<comment type="similarity">
    <text evidence="1">Belongs to the NAD(P)-dependent epimerase/dehydratase family.</text>
</comment>
<proteinExistence type="inferred from homology"/>
<dbReference type="PANTHER" id="PTHR43103">
    <property type="entry name" value="NUCLEOSIDE-DIPHOSPHATE-SUGAR EPIMERASE"/>
    <property type="match status" value="1"/>
</dbReference>
<keyword evidence="3" id="KW-0520">NAD</keyword>
<sequence>MMKKILITGAAGKIGQHVANTLMKKTSYQLKLADINLLPLEKFKGSSNHEVIYLDVSSLEECQNACKNIDIVIHLAGDPSPNADFYSSLLENTIKGSYNIFKAASDNGVTKVIAASSAQTVEGYPLDFQVTDSSPVRPKNMYGVSKCFVEALASYFAYEKQLQSILIRIGAYDDYKPEGLPLSARDMSAYISPEDFIDLLLKTITAKNLPFFSILHGISENRFKRLNIEETKRLVGYTPNSDAFKLCGIHFFDR</sequence>
<evidence type="ECO:0000259" key="4">
    <source>
        <dbReference type="Pfam" id="PF01370"/>
    </source>
</evidence>
<dbReference type="InterPro" id="IPR036291">
    <property type="entry name" value="NAD(P)-bd_dom_sf"/>
</dbReference>
<dbReference type="Pfam" id="PF01370">
    <property type="entry name" value="Epimerase"/>
    <property type="match status" value="1"/>
</dbReference>
<dbReference type="Proteomes" id="UP001549363">
    <property type="component" value="Unassembled WGS sequence"/>
</dbReference>
<gene>
    <name evidence="5" type="ORF">ABIA69_000012</name>
</gene>
<dbReference type="InterPro" id="IPR001509">
    <property type="entry name" value="Epimerase_deHydtase"/>
</dbReference>
<dbReference type="CDD" id="cd08946">
    <property type="entry name" value="SDR_e"/>
    <property type="match status" value="1"/>
</dbReference>
<dbReference type="SUPFAM" id="SSF51735">
    <property type="entry name" value="NAD(P)-binding Rossmann-fold domains"/>
    <property type="match status" value="1"/>
</dbReference>
<evidence type="ECO:0000256" key="3">
    <source>
        <dbReference type="ARBA" id="ARBA00023027"/>
    </source>
</evidence>
<feature type="domain" description="NAD-dependent epimerase/dehydratase" evidence="4">
    <location>
        <begin position="5"/>
        <end position="169"/>
    </location>
</feature>
<evidence type="ECO:0000256" key="2">
    <source>
        <dbReference type="ARBA" id="ARBA00023002"/>
    </source>
</evidence>
<dbReference type="PANTHER" id="PTHR43103:SF5">
    <property type="entry name" value="4-EPIMERASE, PUTATIVE (AFU_ORTHOLOGUE AFUA_7G00360)-RELATED"/>
    <property type="match status" value="1"/>
</dbReference>
<keyword evidence="2" id="KW-0560">Oxidoreductase</keyword>
<evidence type="ECO:0000313" key="6">
    <source>
        <dbReference type="Proteomes" id="UP001549363"/>
    </source>
</evidence>
<name>A0ABV2PD69_9BACI</name>
<keyword evidence="6" id="KW-1185">Reference proteome</keyword>
<protein>
    <submittedName>
        <fullName evidence="5">Nucleoside-diphosphate-sugar epimerase</fullName>
    </submittedName>
</protein>
<evidence type="ECO:0000313" key="5">
    <source>
        <dbReference type="EMBL" id="MET4558869.1"/>
    </source>
</evidence>
<reference evidence="5 6" key="1">
    <citation type="submission" date="2024-06" db="EMBL/GenBank/DDBJ databases">
        <title>Sorghum-associated microbial communities from plants grown in Nebraska, USA.</title>
        <authorList>
            <person name="Schachtman D."/>
        </authorList>
    </citation>
    <scope>NUCLEOTIDE SEQUENCE [LARGE SCALE GENOMIC DNA]</scope>
    <source>
        <strain evidence="5 6">736</strain>
    </source>
</reference>
<comment type="caution">
    <text evidence="5">The sequence shown here is derived from an EMBL/GenBank/DDBJ whole genome shotgun (WGS) entry which is preliminary data.</text>
</comment>